<dbReference type="InterPro" id="IPR001387">
    <property type="entry name" value="Cro/C1-type_HTH"/>
</dbReference>
<accession>A0AA44ERB5</accession>
<dbReference type="PANTHER" id="PTHR40661">
    <property type="match status" value="1"/>
</dbReference>
<feature type="region of interest" description="Disordered" evidence="4">
    <location>
        <begin position="70"/>
        <end position="94"/>
    </location>
</feature>
<dbReference type="InterPro" id="IPR039418">
    <property type="entry name" value="LexA-like"/>
</dbReference>
<dbReference type="RefSeq" id="WP_172874258.1">
    <property type="nucleotide sequence ID" value="NZ_JABRWL010000006.1"/>
</dbReference>
<dbReference type="EMBL" id="JABRWM010000006">
    <property type="protein sequence ID" value="NRF23163.1"/>
    <property type="molecule type" value="Genomic_DNA"/>
</dbReference>
<evidence type="ECO:0000313" key="6">
    <source>
        <dbReference type="EMBL" id="NRF23163.1"/>
    </source>
</evidence>
<evidence type="ECO:0000256" key="2">
    <source>
        <dbReference type="ARBA" id="ARBA00023125"/>
    </source>
</evidence>
<keyword evidence="1" id="KW-0805">Transcription regulation</keyword>
<dbReference type="Proteomes" id="UP001155820">
    <property type="component" value="Unassembled WGS sequence"/>
</dbReference>
<dbReference type="InterPro" id="IPR010982">
    <property type="entry name" value="Lambda_DNA-bd_dom_sf"/>
</dbReference>
<name>A0AA44ERB5_9HYPH</name>
<dbReference type="CDD" id="cd00093">
    <property type="entry name" value="HTH_XRE"/>
    <property type="match status" value="1"/>
</dbReference>
<dbReference type="PROSITE" id="PS50943">
    <property type="entry name" value="HTH_CROC1"/>
    <property type="match status" value="1"/>
</dbReference>
<dbReference type="PANTHER" id="PTHR40661:SF3">
    <property type="entry name" value="FELS-1 PROPHAGE TRANSCRIPTIONAL REGULATOR"/>
    <property type="match status" value="1"/>
</dbReference>
<evidence type="ECO:0000256" key="4">
    <source>
        <dbReference type="SAM" id="MobiDB-lite"/>
    </source>
</evidence>
<dbReference type="SUPFAM" id="SSF51306">
    <property type="entry name" value="LexA/Signal peptidase"/>
    <property type="match status" value="1"/>
</dbReference>
<keyword evidence="7" id="KW-1185">Reference proteome</keyword>
<dbReference type="AlphaFoldDB" id="A0AA44ERB5"/>
<evidence type="ECO:0000256" key="1">
    <source>
        <dbReference type="ARBA" id="ARBA00023015"/>
    </source>
</evidence>
<keyword evidence="2" id="KW-0238">DNA-binding</keyword>
<evidence type="ECO:0000313" key="7">
    <source>
        <dbReference type="Proteomes" id="UP001155820"/>
    </source>
</evidence>
<feature type="domain" description="HTH cro/C1-type" evidence="5">
    <location>
        <begin position="22"/>
        <end position="63"/>
    </location>
</feature>
<dbReference type="Gene3D" id="2.10.109.10">
    <property type="entry name" value="Umud Fragment, subunit A"/>
    <property type="match status" value="1"/>
</dbReference>
<reference evidence="6" key="1">
    <citation type="submission" date="2019-07" db="EMBL/GenBank/DDBJ databases">
        <title>FDA dAtabase for Regulatory Grade micrObial Sequences (FDA-ARGOS): Supporting development and validation of Infectious Disease Dx tests.</title>
        <authorList>
            <person name="Bachman M."/>
            <person name="Young C."/>
            <person name="Tallon L."/>
            <person name="Sadzewicz L."/>
            <person name="Vavikolanu K."/>
            <person name="Mehta A."/>
            <person name="Aluvathingal J."/>
            <person name="Nadendla S."/>
            <person name="Nandy P."/>
            <person name="Geyer C."/>
            <person name="Yan Y."/>
            <person name="Sichtig H."/>
        </authorList>
    </citation>
    <scope>NUCLEOTIDE SEQUENCE</scope>
    <source>
        <strain evidence="6">FDAARGOS_618</strain>
    </source>
</reference>
<dbReference type="GO" id="GO:0003677">
    <property type="term" value="F:DNA binding"/>
    <property type="evidence" value="ECO:0007669"/>
    <property type="project" value="UniProtKB-KW"/>
</dbReference>
<organism evidence="6 7">
    <name type="scientific">Agrobacterium pusense</name>
    <dbReference type="NCBI Taxonomy" id="648995"/>
    <lineage>
        <taxon>Bacteria</taxon>
        <taxon>Pseudomonadati</taxon>
        <taxon>Pseudomonadota</taxon>
        <taxon>Alphaproteobacteria</taxon>
        <taxon>Hyphomicrobiales</taxon>
        <taxon>Rhizobiaceae</taxon>
        <taxon>Rhizobium/Agrobacterium group</taxon>
        <taxon>Agrobacterium</taxon>
    </lineage>
</organism>
<keyword evidence="3" id="KW-0804">Transcription</keyword>
<protein>
    <submittedName>
        <fullName evidence="6">Repressor protein C</fullName>
    </submittedName>
</protein>
<evidence type="ECO:0000259" key="5">
    <source>
        <dbReference type="PROSITE" id="PS50943"/>
    </source>
</evidence>
<sequence length="269" mass="29550">METVLTRFLNEKLQEKFDGNASEFARAVGTSQQNISNWLTGDVTRPIYWKRGARALGVSETEVDSLIRQVKNGTDSNGPDRPAPSSPDQARAQRGWQLEEVAPPFASKELDLPTVTPGATLAPNATIGPKTQVVTTNKMLPVLGMAVGGEDGKYIFNGSIIDYVVCPPSLEFVNGAYAVYIDGESMYPRFKAGETVWVHPGKTARRGDDVIVQIKPTEDDGSPPWGYVKEYVGRQGNRLVLRQYNPPIEIQFDVNEVLTTHPIVLAGKY</sequence>
<proteinExistence type="predicted"/>
<evidence type="ECO:0000256" key="3">
    <source>
        <dbReference type="ARBA" id="ARBA00023163"/>
    </source>
</evidence>
<dbReference type="InterPro" id="IPR015927">
    <property type="entry name" value="Peptidase_S24_S26A/B/C"/>
</dbReference>
<dbReference type="Gene3D" id="1.10.260.40">
    <property type="entry name" value="lambda repressor-like DNA-binding domains"/>
    <property type="match status" value="1"/>
</dbReference>
<gene>
    <name evidence="6" type="ORF">FOB26_29350</name>
</gene>
<dbReference type="CDD" id="cd06529">
    <property type="entry name" value="S24_LexA-like"/>
    <property type="match status" value="1"/>
</dbReference>
<comment type="caution">
    <text evidence="6">The sequence shown here is derived from an EMBL/GenBank/DDBJ whole genome shotgun (WGS) entry which is preliminary data.</text>
</comment>
<dbReference type="Pfam" id="PF00717">
    <property type="entry name" value="Peptidase_S24"/>
    <property type="match status" value="1"/>
</dbReference>
<dbReference type="InterPro" id="IPR036286">
    <property type="entry name" value="LexA/Signal_pep-like_sf"/>
</dbReference>